<dbReference type="OrthoDB" id="7065534at2"/>
<dbReference type="RefSeq" id="WP_047880601.1">
    <property type="nucleotide sequence ID" value="NZ_LDOT01000034.1"/>
</dbReference>
<sequence>MTLPQFRFHPDPIATGAIKKSDKACQCCGKARGYIYTASFYSRDNVTDICPWCISDGSAAKKYDGSFVDDYPLLEAGIPMALIIEICERTPGFVSWQQEIWQTHCDTACEFHGDAEKHELEKWDNDSLQQFLTEQMLDEKLWEAIVQHYEKGGDPAIYKFKCPICGKFIYSIDFS</sequence>
<name>A0A0J1JMH1_9GAMM</name>
<dbReference type="PATRIC" id="fig|1195763.3.peg.4192"/>
<dbReference type="Pfam" id="PF03691">
    <property type="entry name" value="UPF0167"/>
    <property type="match status" value="1"/>
</dbReference>
<keyword evidence="3" id="KW-1185">Reference proteome</keyword>
<dbReference type="STRING" id="1195763.ABT56_19585"/>
<evidence type="ECO:0000313" key="3">
    <source>
        <dbReference type="Proteomes" id="UP000036097"/>
    </source>
</evidence>
<comment type="similarity">
    <text evidence="1">Belongs to the UPF0167 family.</text>
</comment>
<dbReference type="AlphaFoldDB" id="A0A0J1JMH1"/>
<evidence type="ECO:0000256" key="1">
    <source>
        <dbReference type="ARBA" id="ARBA00008525"/>
    </source>
</evidence>
<protein>
    <recommendedName>
        <fullName evidence="4">CbrC family protein</fullName>
    </recommendedName>
</protein>
<comment type="caution">
    <text evidence="2">The sequence shown here is derived from an EMBL/GenBank/DDBJ whole genome shotgun (WGS) entry which is preliminary data.</text>
</comment>
<evidence type="ECO:0008006" key="4">
    <source>
        <dbReference type="Google" id="ProtNLM"/>
    </source>
</evidence>
<reference evidence="2 3" key="1">
    <citation type="submission" date="2015-05" db="EMBL/GenBank/DDBJ databases">
        <title>Photobacterium galathea sp. nov.</title>
        <authorList>
            <person name="Machado H."/>
            <person name="Gram L."/>
        </authorList>
    </citation>
    <scope>NUCLEOTIDE SEQUENCE [LARGE SCALE GENOMIC DNA]</scope>
    <source>
        <strain evidence="2 3">CGMCC 1.12159</strain>
    </source>
</reference>
<organism evidence="2 3">
    <name type="scientific">Photobacterium aquae</name>
    <dbReference type="NCBI Taxonomy" id="1195763"/>
    <lineage>
        <taxon>Bacteria</taxon>
        <taxon>Pseudomonadati</taxon>
        <taxon>Pseudomonadota</taxon>
        <taxon>Gammaproteobacteria</taxon>
        <taxon>Vibrionales</taxon>
        <taxon>Vibrionaceae</taxon>
        <taxon>Photobacterium</taxon>
    </lineage>
</organism>
<dbReference type="EMBL" id="LDOT01000034">
    <property type="protein sequence ID" value="KLV03332.1"/>
    <property type="molecule type" value="Genomic_DNA"/>
</dbReference>
<dbReference type="Proteomes" id="UP000036097">
    <property type="component" value="Unassembled WGS sequence"/>
</dbReference>
<accession>A0A0J1JMH1</accession>
<gene>
    <name evidence="2" type="ORF">ABT56_19585</name>
</gene>
<dbReference type="InterPro" id="IPR005363">
    <property type="entry name" value="UPF0167"/>
</dbReference>
<proteinExistence type="inferred from homology"/>
<evidence type="ECO:0000313" key="2">
    <source>
        <dbReference type="EMBL" id="KLV03332.1"/>
    </source>
</evidence>